<feature type="region of interest" description="Disordered" evidence="1">
    <location>
        <begin position="195"/>
        <end position="229"/>
    </location>
</feature>
<name>A0A1Q2M8U4_9GAMM</name>
<sequence>MIKLTALLAVPLAALLIATASAQDKSDTTKGGSGSSSSGNGSVYKIVGPDGRVTFSDTAPAGEKVEKIEIGPINVQPIAPKSALPTRKLSPRSGDERQREDLGPISFAIVSPADDATIPPGQRFIVLQVALNPVPRDGYRFFAVIDGQRWSGGSSTNSLDISALERGTHTIQAVLYSATGQPLAQSQTIQVHVKRPGGQVPDFPAQQAPQMPKAPQVPGIAKPPSPQPR</sequence>
<dbReference type="Proteomes" id="UP000188219">
    <property type="component" value="Chromosome"/>
</dbReference>
<dbReference type="OrthoDB" id="7062774at2"/>
<dbReference type="RefSeq" id="WP_077407609.1">
    <property type="nucleotide sequence ID" value="NZ_CP019650.1"/>
</dbReference>
<keyword evidence="5" id="KW-1185">Reference proteome</keyword>
<dbReference type="EMBL" id="CP019650">
    <property type="protein sequence ID" value="AQQ69106.1"/>
    <property type="molecule type" value="Genomic_DNA"/>
</dbReference>
<feature type="signal peptide" evidence="2">
    <location>
        <begin position="1"/>
        <end position="22"/>
    </location>
</feature>
<accession>A0A1Q2M8U4</accession>
<reference evidence="4" key="1">
    <citation type="submission" date="2017-02" db="EMBL/GenBank/DDBJ databases">
        <title>Genome of Microbulbifer agarilyticus GP101.</title>
        <authorList>
            <person name="Jung J."/>
            <person name="Bae S.S."/>
            <person name="Baek K."/>
        </authorList>
    </citation>
    <scope>NUCLEOTIDE SEQUENCE [LARGE SCALE GENOMIC DNA]</scope>
    <source>
        <strain evidence="4">GP101</strain>
    </source>
</reference>
<dbReference type="AlphaFoldDB" id="A0A1Q2M8U4"/>
<dbReference type="Pfam" id="PF13511">
    <property type="entry name" value="DUF4124"/>
    <property type="match status" value="1"/>
</dbReference>
<feature type="chain" id="PRO_5012546570" description="DUF4124 domain-containing protein" evidence="2">
    <location>
        <begin position="23"/>
        <end position="229"/>
    </location>
</feature>
<organism evidence="4 5">
    <name type="scientific">Microbulbifer agarilyticus</name>
    <dbReference type="NCBI Taxonomy" id="260552"/>
    <lineage>
        <taxon>Bacteria</taxon>
        <taxon>Pseudomonadati</taxon>
        <taxon>Pseudomonadota</taxon>
        <taxon>Gammaproteobacteria</taxon>
        <taxon>Cellvibrionales</taxon>
        <taxon>Microbulbiferaceae</taxon>
        <taxon>Microbulbifer</taxon>
    </lineage>
</organism>
<gene>
    <name evidence="4" type="ORF">Mag101_16830</name>
</gene>
<evidence type="ECO:0000256" key="1">
    <source>
        <dbReference type="SAM" id="MobiDB-lite"/>
    </source>
</evidence>
<proteinExistence type="predicted"/>
<dbReference type="KEGG" id="maga:Mag101_16830"/>
<keyword evidence="2" id="KW-0732">Signal</keyword>
<feature type="region of interest" description="Disordered" evidence="1">
    <location>
        <begin position="81"/>
        <end position="100"/>
    </location>
</feature>
<protein>
    <recommendedName>
        <fullName evidence="3">DUF4124 domain-containing protein</fullName>
    </recommendedName>
</protein>
<evidence type="ECO:0000313" key="5">
    <source>
        <dbReference type="Proteomes" id="UP000188219"/>
    </source>
</evidence>
<dbReference type="STRING" id="260552.Mag101_16830"/>
<dbReference type="InterPro" id="IPR025392">
    <property type="entry name" value="DUF4124"/>
</dbReference>
<feature type="region of interest" description="Disordered" evidence="1">
    <location>
        <begin position="23"/>
        <end position="43"/>
    </location>
</feature>
<evidence type="ECO:0000256" key="2">
    <source>
        <dbReference type="SAM" id="SignalP"/>
    </source>
</evidence>
<feature type="compositionally biased region" description="Low complexity" evidence="1">
    <location>
        <begin position="204"/>
        <end position="216"/>
    </location>
</feature>
<evidence type="ECO:0000313" key="4">
    <source>
        <dbReference type="EMBL" id="AQQ69106.1"/>
    </source>
</evidence>
<evidence type="ECO:0000259" key="3">
    <source>
        <dbReference type="Pfam" id="PF13511"/>
    </source>
</evidence>
<feature type="domain" description="DUF4124" evidence="3">
    <location>
        <begin position="36"/>
        <end position="77"/>
    </location>
</feature>